<feature type="domain" description="Methyltransferase" evidence="1">
    <location>
        <begin position="128"/>
        <end position="221"/>
    </location>
</feature>
<dbReference type="GO" id="GO:0008168">
    <property type="term" value="F:methyltransferase activity"/>
    <property type="evidence" value="ECO:0007669"/>
    <property type="project" value="UniProtKB-KW"/>
</dbReference>
<dbReference type="eggNOG" id="COG2230">
    <property type="taxonomic scope" value="Bacteria"/>
</dbReference>
<dbReference type="Proteomes" id="UP000190037">
    <property type="component" value="Unassembled WGS sequence"/>
</dbReference>
<name>A0A1T3NP00_9ACTN</name>
<dbReference type="Gene3D" id="1.10.10.10">
    <property type="entry name" value="Winged helix-like DNA-binding domain superfamily/Winged helix DNA-binding domain"/>
    <property type="match status" value="1"/>
</dbReference>
<dbReference type="Gene3D" id="3.40.50.150">
    <property type="entry name" value="Vaccinia Virus protein VP39"/>
    <property type="match status" value="1"/>
</dbReference>
<keyword evidence="2" id="KW-0808">Transferase</keyword>
<keyword evidence="3" id="KW-1185">Reference proteome</keyword>
<keyword evidence="2" id="KW-0489">Methyltransferase</keyword>
<dbReference type="InterPro" id="IPR036388">
    <property type="entry name" value="WH-like_DNA-bd_sf"/>
</dbReference>
<dbReference type="CDD" id="cd02440">
    <property type="entry name" value="AdoMet_MTases"/>
    <property type="match status" value="1"/>
</dbReference>
<accession>A0A1T3NP00</accession>
<dbReference type="Pfam" id="PF13649">
    <property type="entry name" value="Methyltransf_25"/>
    <property type="match status" value="1"/>
</dbReference>
<evidence type="ECO:0000313" key="3">
    <source>
        <dbReference type="Proteomes" id="UP000190037"/>
    </source>
</evidence>
<dbReference type="AlphaFoldDB" id="A0A1T3NP00"/>
<dbReference type="EMBL" id="MWQN01000003">
    <property type="protein sequence ID" value="OPC78445.1"/>
    <property type="molecule type" value="Genomic_DNA"/>
</dbReference>
<dbReference type="OrthoDB" id="3205990at2"/>
<dbReference type="InterPro" id="IPR041698">
    <property type="entry name" value="Methyltransf_25"/>
</dbReference>
<dbReference type="SUPFAM" id="SSF53335">
    <property type="entry name" value="S-adenosyl-L-methionine-dependent methyltransferases"/>
    <property type="match status" value="1"/>
</dbReference>
<reference evidence="2 3" key="1">
    <citation type="submission" date="2017-03" db="EMBL/GenBank/DDBJ databases">
        <title>Draft genome sequence of Streptomyces scabrisporus NF3, endophyte isolated from Amphipterygium adstringens.</title>
        <authorList>
            <person name="Vazquez M."/>
            <person name="Ceapa C.D."/>
            <person name="Rodriguez Luna D."/>
            <person name="Sanchez Esquivel S."/>
        </authorList>
    </citation>
    <scope>NUCLEOTIDE SEQUENCE [LARGE SCALE GENOMIC DNA]</scope>
    <source>
        <strain evidence="2 3">NF3</strain>
    </source>
</reference>
<protein>
    <submittedName>
        <fullName evidence="2">SAM-dependent methyltransferase</fullName>
    </submittedName>
</protein>
<proteinExistence type="predicted"/>
<evidence type="ECO:0000259" key="1">
    <source>
        <dbReference type="Pfam" id="PF13649"/>
    </source>
</evidence>
<sequence>MFDELHTQGTLDVQSFAAERGLDTVSVLGLFRALSAVEIVEREEFKILPGVHFSEAYRNKSFFHWLTRGSADLFRRAPEVVRTENRVGNFCPRDSAAIAFACREISEFCYDPWFWRTVQGLDFDFHVVADLGCGSGERLMQLLGRHPGTRAVGIDIAQPAVRMATAAAAAAGLADRMTFVQADVLTMAPVPAFEEVELLTCFMMGHDFWPRQRCIENLRRLRTLFPRARRFLLGDATRSEGVADRDLPIFALGFEVAHDMMGTFIPTVRDWESVFEEGGWRLRSKNSIDIAVGEVIFELERL</sequence>
<evidence type="ECO:0000313" key="2">
    <source>
        <dbReference type="EMBL" id="OPC78445.1"/>
    </source>
</evidence>
<organism evidence="2 3">
    <name type="scientific">Embleya scabrispora</name>
    <dbReference type="NCBI Taxonomy" id="159449"/>
    <lineage>
        <taxon>Bacteria</taxon>
        <taxon>Bacillati</taxon>
        <taxon>Actinomycetota</taxon>
        <taxon>Actinomycetes</taxon>
        <taxon>Kitasatosporales</taxon>
        <taxon>Streptomycetaceae</taxon>
        <taxon>Embleya</taxon>
    </lineage>
</organism>
<gene>
    <name evidence="2" type="ORF">B4N89_36530</name>
</gene>
<dbReference type="GO" id="GO:0032259">
    <property type="term" value="P:methylation"/>
    <property type="evidence" value="ECO:0007669"/>
    <property type="project" value="UniProtKB-KW"/>
</dbReference>
<dbReference type="InterPro" id="IPR029063">
    <property type="entry name" value="SAM-dependent_MTases_sf"/>
</dbReference>
<comment type="caution">
    <text evidence="2">The sequence shown here is derived from an EMBL/GenBank/DDBJ whole genome shotgun (WGS) entry which is preliminary data.</text>
</comment>
<dbReference type="STRING" id="159449.B4N89_36530"/>